<feature type="domain" description="Carbohydrate-binding/sugar hydrolysis" evidence="4">
    <location>
        <begin position="193"/>
        <end position="349"/>
    </location>
</feature>
<organism evidence="5 6">
    <name type="scientific">Echinicola rosea</name>
    <dbReference type="NCBI Taxonomy" id="1807691"/>
    <lineage>
        <taxon>Bacteria</taxon>
        <taxon>Pseudomonadati</taxon>
        <taxon>Bacteroidota</taxon>
        <taxon>Cytophagia</taxon>
        <taxon>Cytophagales</taxon>
        <taxon>Cyclobacteriaceae</taxon>
        <taxon>Echinicola</taxon>
    </lineage>
</organism>
<evidence type="ECO:0000259" key="4">
    <source>
        <dbReference type="SMART" id="SM00722"/>
    </source>
</evidence>
<dbReference type="NCBIfam" id="TIGR03804">
    <property type="entry name" value="para_beta_helix"/>
    <property type="match status" value="2"/>
</dbReference>
<gene>
    <name evidence="5" type="ORF">GCM10011339_43800</name>
</gene>
<dbReference type="InterPro" id="IPR006633">
    <property type="entry name" value="Carb-bd_sugar_hydrolysis-dom"/>
</dbReference>
<dbReference type="InterPro" id="IPR051550">
    <property type="entry name" value="SCF-Subunits/Alg-Epimerases"/>
</dbReference>
<protein>
    <recommendedName>
        <fullName evidence="4">Carbohydrate-binding/sugar hydrolysis domain-containing protein</fullName>
    </recommendedName>
</protein>
<sequence>MMVLALFLAYEVEATVWHIRPGDGSRPIKEALENSQAHDTLFVHSGIYEEYGLQVTKPLSIIGQGNAVIDGGFKGEIIKVFSNNVQIKGLVFKNVGEDFLEDRAAIRLVEVSQVVIEGNELINTFFGIYLQNAQECKIRNNKISGMADQEAYAGNAIHLWKCRKIAIENNIVSGHRDGIYLEFVDQSRIYGNISEDNLRYGLHFMFSNYDTYENNIFQRNGAGVAVMFSKHIRMVSNVFRNNWGGASYGILLKEISDGLIHRNDFQHNTVGVYAEGANRLNIRFNEFSHNGKAMDIKGNCVDNNIHQNNFIGNTFEVLTNSKSSLNHFEGNYWSQYHGYDLDKDGIGDVPYRPVNLFAIITHRIPSASMLLHSLIVKSLELAEKLFPQIIPEQLQDEKPMMKPISYD</sequence>
<dbReference type="InterPro" id="IPR012334">
    <property type="entry name" value="Pectin_lyas_fold"/>
</dbReference>
<comment type="caution">
    <text evidence="5">The sequence shown here is derived from an EMBL/GenBank/DDBJ whole genome shotgun (WGS) entry which is preliminary data.</text>
</comment>
<dbReference type="SUPFAM" id="SSF51126">
    <property type="entry name" value="Pectin lyase-like"/>
    <property type="match status" value="1"/>
</dbReference>
<dbReference type="Pfam" id="PF05048">
    <property type="entry name" value="NosD"/>
    <property type="match status" value="1"/>
</dbReference>
<dbReference type="InterPro" id="IPR007742">
    <property type="entry name" value="NosD_dom"/>
</dbReference>
<evidence type="ECO:0000256" key="3">
    <source>
        <dbReference type="ARBA" id="ARBA00022786"/>
    </source>
</evidence>
<dbReference type="PANTHER" id="PTHR22990">
    <property type="entry name" value="F-BOX ONLY PROTEIN"/>
    <property type="match status" value="1"/>
</dbReference>
<dbReference type="InterPro" id="IPR011050">
    <property type="entry name" value="Pectin_lyase_fold/virulence"/>
</dbReference>
<keyword evidence="6" id="KW-1185">Reference proteome</keyword>
<dbReference type="NCBIfam" id="TIGR04247">
    <property type="entry name" value="NosD_copper_fam"/>
    <property type="match status" value="1"/>
</dbReference>
<dbReference type="InterPro" id="IPR026464">
    <property type="entry name" value="NosD_copper_fam"/>
</dbReference>
<dbReference type="InterPro" id="IPR022441">
    <property type="entry name" value="Para_beta_helix_rpt-2"/>
</dbReference>
<keyword evidence="3" id="KW-0833">Ubl conjugation pathway</keyword>
<reference evidence="6" key="1">
    <citation type="journal article" date="2019" name="Int. J. Syst. Evol. Microbiol.">
        <title>The Global Catalogue of Microorganisms (GCM) 10K type strain sequencing project: providing services to taxonomists for standard genome sequencing and annotation.</title>
        <authorList>
            <consortium name="The Broad Institute Genomics Platform"/>
            <consortium name="The Broad Institute Genome Sequencing Center for Infectious Disease"/>
            <person name="Wu L."/>
            <person name="Ma J."/>
        </authorList>
    </citation>
    <scope>NUCLEOTIDE SEQUENCE [LARGE SCALE GENOMIC DNA]</scope>
    <source>
        <strain evidence="6">CGMCC 1.15407</strain>
    </source>
</reference>
<evidence type="ECO:0000256" key="1">
    <source>
        <dbReference type="ARBA" id="ARBA00004906"/>
    </source>
</evidence>
<feature type="domain" description="Carbohydrate-binding/sugar hydrolysis" evidence="4">
    <location>
        <begin position="31"/>
        <end position="182"/>
    </location>
</feature>
<dbReference type="Gene3D" id="2.160.20.10">
    <property type="entry name" value="Single-stranded right-handed beta-helix, Pectin lyase-like"/>
    <property type="match status" value="2"/>
</dbReference>
<accession>A0ABQ1VD57</accession>
<keyword evidence="2" id="KW-0677">Repeat</keyword>
<dbReference type="SMART" id="SM00710">
    <property type="entry name" value="PbH1"/>
    <property type="match status" value="10"/>
</dbReference>
<dbReference type="PANTHER" id="PTHR22990:SF15">
    <property type="entry name" value="F-BOX ONLY PROTEIN 10"/>
    <property type="match status" value="1"/>
</dbReference>
<evidence type="ECO:0000256" key="2">
    <source>
        <dbReference type="ARBA" id="ARBA00022737"/>
    </source>
</evidence>
<dbReference type="SMART" id="SM00722">
    <property type="entry name" value="CASH"/>
    <property type="match status" value="2"/>
</dbReference>
<evidence type="ECO:0000313" key="6">
    <source>
        <dbReference type="Proteomes" id="UP000647339"/>
    </source>
</evidence>
<dbReference type="EMBL" id="BMIU01000035">
    <property type="protein sequence ID" value="GGF50464.1"/>
    <property type="molecule type" value="Genomic_DNA"/>
</dbReference>
<comment type="pathway">
    <text evidence="1">Protein modification; protein ubiquitination.</text>
</comment>
<name>A0ABQ1VD57_9BACT</name>
<dbReference type="Proteomes" id="UP000647339">
    <property type="component" value="Unassembled WGS sequence"/>
</dbReference>
<dbReference type="InterPro" id="IPR006626">
    <property type="entry name" value="PbH1"/>
</dbReference>
<evidence type="ECO:0000313" key="5">
    <source>
        <dbReference type="EMBL" id="GGF50464.1"/>
    </source>
</evidence>
<proteinExistence type="predicted"/>